<protein>
    <submittedName>
        <fullName evidence="2">ABC-2 type transport system permease protein</fullName>
    </submittedName>
</protein>
<keyword evidence="1" id="KW-1133">Transmembrane helix</keyword>
<evidence type="ECO:0000313" key="3">
    <source>
        <dbReference type="Proteomes" id="UP000256253"/>
    </source>
</evidence>
<gene>
    <name evidence="2" type="ORF">DFJ65_3203</name>
</gene>
<name>A0A3D9URM8_9MICO</name>
<dbReference type="AlphaFoldDB" id="A0A3D9URM8"/>
<sequence>MSANAGPGRGVIHDLGYRGFQGQRLGTGSILRELYTSSLAHAFGIGRAGKSKVMPWLIAVLMWIPAIVLAGLIIQLDRMSLTDQAELFGPLSNYFGLPYWTQLLLTVFVAAQAPVLFARDLRYRTIVLYFARPLSRTLFVLTRLAALATAIFLVVAAPMTAWYGVALSSKMDRAEHTRHYFAALLGVLVLALVLAAIAGMVCTLTTRSGLAVAAVIIVLMLSSGIVTTALGIAYDQGSAGWGQVAASLNPFTAVAELIAGLFNQPLPIETLPRPDGAGPVAAAVLVCAAWVVVPTLLLVARVRKAASL</sequence>
<dbReference type="OrthoDB" id="5495463at2"/>
<keyword evidence="1" id="KW-0472">Membrane</keyword>
<feature type="transmembrane region" description="Helical" evidence="1">
    <location>
        <begin position="56"/>
        <end position="76"/>
    </location>
</feature>
<keyword evidence="1" id="KW-0812">Transmembrane</keyword>
<comment type="caution">
    <text evidence="2">The sequence shown here is derived from an EMBL/GenBank/DDBJ whole genome shotgun (WGS) entry which is preliminary data.</text>
</comment>
<feature type="transmembrane region" description="Helical" evidence="1">
    <location>
        <begin position="138"/>
        <end position="160"/>
    </location>
</feature>
<evidence type="ECO:0000256" key="1">
    <source>
        <dbReference type="SAM" id="Phobius"/>
    </source>
</evidence>
<evidence type="ECO:0000313" key="2">
    <source>
        <dbReference type="EMBL" id="REF32108.1"/>
    </source>
</evidence>
<organism evidence="2 3">
    <name type="scientific">Calidifontibacter indicus</name>
    <dbReference type="NCBI Taxonomy" id="419650"/>
    <lineage>
        <taxon>Bacteria</taxon>
        <taxon>Bacillati</taxon>
        <taxon>Actinomycetota</taxon>
        <taxon>Actinomycetes</taxon>
        <taxon>Micrococcales</taxon>
        <taxon>Dermacoccaceae</taxon>
        <taxon>Calidifontibacter</taxon>
    </lineage>
</organism>
<dbReference type="Proteomes" id="UP000256253">
    <property type="component" value="Unassembled WGS sequence"/>
</dbReference>
<feature type="transmembrane region" description="Helical" evidence="1">
    <location>
        <begin position="209"/>
        <end position="234"/>
    </location>
</feature>
<reference evidence="2 3" key="1">
    <citation type="submission" date="2018-08" db="EMBL/GenBank/DDBJ databases">
        <title>Sequencing the genomes of 1000 actinobacteria strains.</title>
        <authorList>
            <person name="Klenk H.-P."/>
        </authorList>
    </citation>
    <scope>NUCLEOTIDE SEQUENCE [LARGE SCALE GENOMIC DNA]</scope>
    <source>
        <strain evidence="2 3">DSM 22967</strain>
    </source>
</reference>
<feature type="transmembrane region" description="Helical" evidence="1">
    <location>
        <begin position="96"/>
        <end position="117"/>
    </location>
</feature>
<dbReference type="RefSeq" id="WP_115923856.1">
    <property type="nucleotide sequence ID" value="NZ_QTUA01000001.1"/>
</dbReference>
<keyword evidence="3" id="KW-1185">Reference proteome</keyword>
<feature type="transmembrane region" description="Helical" evidence="1">
    <location>
        <begin position="280"/>
        <end position="300"/>
    </location>
</feature>
<feature type="transmembrane region" description="Helical" evidence="1">
    <location>
        <begin position="180"/>
        <end position="202"/>
    </location>
</feature>
<accession>A0A3D9URM8</accession>
<dbReference type="EMBL" id="QTUA01000001">
    <property type="protein sequence ID" value="REF32108.1"/>
    <property type="molecule type" value="Genomic_DNA"/>
</dbReference>
<proteinExistence type="predicted"/>